<evidence type="ECO:0000313" key="4">
    <source>
        <dbReference type="Proteomes" id="UP000634043"/>
    </source>
</evidence>
<evidence type="ECO:0000256" key="1">
    <source>
        <dbReference type="SAM" id="Phobius"/>
    </source>
</evidence>
<proteinExistence type="predicted"/>
<keyword evidence="4" id="KW-1185">Reference proteome</keyword>
<keyword evidence="1" id="KW-1133">Transmembrane helix</keyword>
<name>A0ABQ1W215_9BACT</name>
<dbReference type="InterPro" id="IPR009589">
    <property type="entry name" value="PH_YyaB-like"/>
</dbReference>
<accession>A0ABQ1W215</accession>
<evidence type="ECO:0000313" key="3">
    <source>
        <dbReference type="EMBL" id="GGG09369.1"/>
    </source>
</evidence>
<gene>
    <name evidence="3" type="ORF">GCM10011323_12400</name>
</gene>
<feature type="transmembrane region" description="Helical" evidence="1">
    <location>
        <begin position="15"/>
        <end position="33"/>
    </location>
</feature>
<reference evidence="4" key="1">
    <citation type="journal article" date="2019" name="Int. J. Syst. Evol. Microbiol.">
        <title>The Global Catalogue of Microorganisms (GCM) 10K type strain sequencing project: providing services to taxonomists for standard genome sequencing and annotation.</title>
        <authorList>
            <consortium name="The Broad Institute Genomics Platform"/>
            <consortium name="The Broad Institute Genome Sequencing Center for Infectious Disease"/>
            <person name="Wu L."/>
            <person name="Ma J."/>
        </authorList>
    </citation>
    <scope>NUCLEOTIDE SEQUENCE [LARGE SCALE GENOMIC DNA]</scope>
    <source>
        <strain evidence="4">CGMCC 1.12749</strain>
    </source>
</reference>
<keyword evidence="1" id="KW-0812">Transmembrane</keyword>
<organism evidence="3 4">
    <name type="scientific">Pontibacter amylolyticus</name>
    <dbReference type="NCBI Taxonomy" id="1424080"/>
    <lineage>
        <taxon>Bacteria</taxon>
        <taxon>Pseudomonadati</taxon>
        <taxon>Bacteroidota</taxon>
        <taxon>Cytophagia</taxon>
        <taxon>Cytophagales</taxon>
        <taxon>Hymenobacteraceae</taxon>
        <taxon>Pontibacter</taxon>
    </lineage>
</organism>
<dbReference type="Pfam" id="PF06713">
    <property type="entry name" value="bPH_4"/>
    <property type="match status" value="1"/>
</dbReference>
<evidence type="ECO:0000259" key="2">
    <source>
        <dbReference type="Pfam" id="PF06713"/>
    </source>
</evidence>
<dbReference type="EMBL" id="BMFP01000002">
    <property type="protein sequence ID" value="GGG09369.1"/>
    <property type="molecule type" value="Genomic_DNA"/>
</dbReference>
<dbReference type="RefSeq" id="WP_229733825.1">
    <property type="nucleotide sequence ID" value="NZ_BMFP01000002.1"/>
</dbReference>
<feature type="domain" description="Uncharacterized protein YyaB-like PH" evidence="2">
    <location>
        <begin position="62"/>
        <end position="137"/>
    </location>
</feature>
<keyword evidence="1" id="KW-0472">Membrane</keyword>
<dbReference type="Proteomes" id="UP000634043">
    <property type="component" value="Unassembled WGS sequence"/>
</dbReference>
<comment type="caution">
    <text evidence="3">The sequence shown here is derived from an EMBL/GenBank/DDBJ whole genome shotgun (WGS) entry which is preliminary data.</text>
</comment>
<sequence length="145" mass="16454">MMSEPKVYAANRKGLIQFLLIGMLLLPVAVFLLDREAFAARPYMLLPLLAPIVLIAWIYFGTVYWLQDGRLRYKSGPWKGAVAVESITLIEEGKTSWVGMKPALARNGLVIKYNRFDEIYIAPESNQEVIADLLSINRNIQVVKR</sequence>
<feature type="transmembrane region" description="Helical" evidence="1">
    <location>
        <begin position="45"/>
        <end position="66"/>
    </location>
</feature>
<protein>
    <recommendedName>
        <fullName evidence="2">Uncharacterized protein YyaB-like PH domain-containing protein</fullName>
    </recommendedName>
</protein>